<dbReference type="UniPathway" id="UPA00148"/>
<reference evidence="7 8" key="1">
    <citation type="submission" date="2009-04" db="EMBL/GenBank/DDBJ databases">
        <authorList>
            <person name="Qin X."/>
            <person name="Bachman B."/>
            <person name="Battles P."/>
            <person name="Bell A."/>
            <person name="Bess C."/>
            <person name="Bickham C."/>
            <person name="Chaboub L."/>
            <person name="Chen D."/>
            <person name="Coyle M."/>
            <person name="Deiros D.R."/>
            <person name="Dinh H."/>
            <person name="Forbes L."/>
            <person name="Fowler G."/>
            <person name="Francisco L."/>
            <person name="Fu Q."/>
            <person name="Gubbala S."/>
            <person name="Hale W."/>
            <person name="Han Y."/>
            <person name="Hemphill L."/>
            <person name="Highlander S.K."/>
            <person name="Hirani K."/>
            <person name="Hogues M."/>
            <person name="Jackson L."/>
            <person name="Jakkamsetti A."/>
            <person name="Javaid M."/>
            <person name="Jiang H."/>
            <person name="Korchina V."/>
            <person name="Kovar C."/>
            <person name="Lara F."/>
            <person name="Lee S."/>
            <person name="Mata R."/>
            <person name="Mathew T."/>
            <person name="Moen C."/>
            <person name="Morales K."/>
            <person name="Munidasa M."/>
            <person name="Nazareth L."/>
            <person name="Ngo R."/>
            <person name="Nguyen L."/>
            <person name="Okwuonu G."/>
            <person name="Ongeri F."/>
            <person name="Patil S."/>
            <person name="Petrosino J."/>
            <person name="Pham C."/>
            <person name="Pham P."/>
            <person name="Pu L.-L."/>
            <person name="Puazo M."/>
            <person name="Raj R."/>
            <person name="Reid J."/>
            <person name="Rouhana J."/>
            <person name="Saada N."/>
            <person name="Shang Y."/>
            <person name="Simmons D."/>
            <person name="Thornton R."/>
            <person name="Warren J."/>
            <person name="Weissenberger G."/>
            <person name="Zhang J."/>
            <person name="Zhang L."/>
            <person name="Zhou C."/>
            <person name="Zhu D."/>
            <person name="Muzny D."/>
            <person name="Worley K."/>
            <person name="Gibbs R."/>
        </authorList>
    </citation>
    <scope>NUCLEOTIDE SEQUENCE [LARGE SCALE GENOMIC DNA]</scope>
    <source>
        <strain evidence="7 8">ATCC 43531</strain>
    </source>
</reference>
<dbReference type="CDD" id="cd05389">
    <property type="entry name" value="CobQ_N"/>
    <property type="match status" value="1"/>
</dbReference>
<dbReference type="RefSeq" id="WP_006691333.1">
    <property type="nucleotide sequence ID" value="NZ_GG694010.1"/>
</dbReference>
<dbReference type="NCBIfam" id="TIGR00313">
    <property type="entry name" value="cobQ"/>
    <property type="match status" value="1"/>
</dbReference>
<protein>
    <recommendedName>
        <fullName evidence="4">Cobyric acid synthase</fullName>
    </recommendedName>
</protein>
<dbReference type="InterPro" id="IPR029062">
    <property type="entry name" value="Class_I_gatase-like"/>
</dbReference>
<feature type="domain" description="CobQ/CobB/MinD/ParA nucleotide binding" evidence="5">
    <location>
        <begin position="5"/>
        <end position="231"/>
    </location>
</feature>
<dbReference type="InterPro" id="IPR002586">
    <property type="entry name" value="CobQ/CobB/MinD/ParA_Nub-bd_dom"/>
</dbReference>
<comment type="similarity">
    <text evidence="4">Belongs to the CobB/CobQ family. CobQ subfamily.</text>
</comment>
<dbReference type="Pfam" id="PF01656">
    <property type="entry name" value="CbiA"/>
    <property type="match status" value="1"/>
</dbReference>
<dbReference type="PROSITE" id="PS51274">
    <property type="entry name" value="GATASE_COBBQ"/>
    <property type="match status" value="1"/>
</dbReference>
<feature type="active site" description="Nucleophile" evidence="4">
    <location>
        <position position="336"/>
    </location>
</feature>
<dbReference type="InterPro" id="IPR047045">
    <property type="entry name" value="CobQ_N"/>
</dbReference>
<dbReference type="NCBIfam" id="NF001989">
    <property type="entry name" value="PRK00784.1"/>
    <property type="match status" value="1"/>
</dbReference>
<dbReference type="AlphaFoldDB" id="C4V0Y7"/>
<gene>
    <name evidence="4 7" type="primary">cobQ</name>
    <name evidence="7" type="ORF">HMPREF0908_0092</name>
</gene>
<comment type="function">
    <text evidence="4">Catalyzes amidations at positions B, D, E, and G on adenosylcobyrinic A,C-diamide. NH(2) groups are provided by glutamine, and one molecule of ATP is hydrogenolyzed for each amidation.</text>
</comment>
<dbReference type="InterPro" id="IPR027417">
    <property type="entry name" value="P-loop_NTPase"/>
</dbReference>
<evidence type="ECO:0000313" key="7">
    <source>
        <dbReference type="EMBL" id="EEQ49510.1"/>
    </source>
</evidence>
<accession>C4V0Y7</accession>
<dbReference type="Gene3D" id="3.40.50.300">
    <property type="entry name" value="P-loop containing nucleotide triphosphate hydrolases"/>
    <property type="match status" value="1"/>
</dbReference>
<dbReference type="PROSITE" id="PS51273">
    <property type="entry name" value="GATASE_TYPE_1"/>
    <property type="match status" value="1"/>
</dbReference>
<dbReference type="SUPFAM" id="SSF52317">
    <property type="entry name" value="Class I glutamine amidotransferase-like"/>
    <property type="match status" value="1"/>
</dbReference>
<dbReference type="OrthoDB" id="9808302at2"/>
<dbReference type="SUPFAM" id="SSF52540">
    <property type="entry name" value="P-loop containing nucleoside triphosphate hydrolases"/>
    <property type="match status" value="1"/>
</dbReference>
<comment type="pathway">
    <text evidence="1 4">Cofactor biosynthesis; adenosylcobalamin biosynthesis.</text>
</comment>
<keyword evidence="8" id="KW-1185">Reference proteome</keyword>
<dbReference type="InterPro" id="IPR033949">
    <property type="entry name" value="CobQ_GATase1"/>
</dbReference>
<keyword evidence="3 4" id="KW-0315">Glutamine amidotransferase</keyword>
<dbReference type="eggNOG" id="COG1492">
    <property type="taxonomic scope" value="Bacteria"/>
</dbReference>
<feature type="domain" description="CobB/CobQ-like glutamine amidotransferase" evidence="6">
    <location>
        <begin position="257"/>
        <end position="455"/>
    </location>
</feature>
<organism evidence="7 8">
    <name type="scientific">Selenomonas flueggei ATCC 43531</name>
    <dbReference type="NCBI Taxonomy" id="638302"/>
    <lineage>
        <taxon>Bacteria</taxon>
        <taxon>Bacillati</taxon>
        <taxon>Bacillota</taxon>
        <taxon>Negativicutes</taxon>
        <taxon>Selenomonadales</taxon>
        <taxon>Selenomonadaceae</taxon>
        <taxon>Selenomonas</taxon>
    </lineage>
</organism>
<dbReference type="HOGENOM" id="CLU_019250_2_2_9"/>
<dbReference type="GO" id="GO:0015420">
    <property type="term" value="F:ABC-type vitamin B12 transporter activity"/>
    <property type="evidence" value="ECO:0007669"/>
    <property type="project" value="UniProtKB-UniRule"/>
</dbReference>
<feature type="active site" evidence="4">
    <location>
        <position position="448"/>
    </location>
</feature>
<dbReference type="InterPro" id="IPR011698">
    <property type="entry name" value="GATase_3"/>
</dbReference>
<dbReference type="CDD" id="cd01750">
    <property type="entry name" value="GATase1_CobQ"/>
    <property type="match status" value="1"/>
</dbReference>
<keyword evidence="7" id="KW-0436">Ligase</keyword>
<evidence type="ECO:0000259" key="5">
    <source>
        <dbReference type="Pfam" id="PF01656"/>
    </source>
</evidence>
<dbReference type="STRING" id="638302.HMPREF0908_0092"/>
<dbReference type="GO" id="GO:0016874">
    <property type="term" value="F:ligase activity"/>
    <property type="evidence" value="ECO:0007669"/>
    <property type="project" value="UniProtKB-KW"/>
</dbReference>
<sequence>MAKSIMLMGTSSHVGKSILTTALCRIFYQQGERVVPFKAQNMALNSYVTLDGREMGRAQVAQAEAAGLAPEVDMNPVLLKPTGNAQSQVVIMGEPVGNMSAREYHTGYSLKAWEAVEVSLDRLRAAYDLLVIEGAGSPAEINLKANDIVNMRVAKHLRAPVLLIADIDRGGALAALVGTLELLDAEERALVKGLVINKFRGDVSLLTPALDFLEKKTGKPVLGVIPHIDALGIDEEDSVSLDEQHYGDTAAFDGQLRIAVVRTPKLSNFTDFDALAHEPDVALYYVRTPEELGHPDLILLPGSKNTTEDLLHIRQVGLADAIRACVTAGTPLFGICGGYQMLGERISDPLHTESAHDAVEGLRYLPLTTTFAARKHLRQVTADCAAFPFLGENISVHGMRGYEIHMGDTTFAEEVCRPFRIVRAGNTEASVLDGAVSADGRIAGTYIHGIFDDDHFRRAVLNRLRVRRGMEELPIQYRCGAEKEHAYDRLAATVQRSLDMDKLAAIIAAGES</sequence>
<name>C4V0Y7_9FIRM</name>
<dbReference type="PANTHER" id="PTHR21343">
    <property type="entry name" value="DETHIOBIOTIN SYNTHETASE"/>
    <property type="match status" value="1"/>
</dbReference>
<dbReference type="InterPro" id="IPR004459">
    <property type="entry name" value="CobQ_synth"/>
</dbReference>
<dbReference type="HAMAP" id="MF_00028">
    <property type="entry name" value="CobQ"/>
    <property type="match status" value="1"/>
</dbReference>
<dbReference type="PANTHER" id="PTHR21343:SF1">
    <property type="entry name" value="COBYRIC ACID SYNTHASE"/>
    <property type="match status" value="1"/>
</dbReference>
<evidence type="ECO:0000313" key="8">
    <source>
        <dbReference type="Proteomes" id="UP000005309"/>
    </source>
</evidence>
<dbReference type="EMBL" id="ACLA01000002">
    <property type="protein sequence ID" value="EEQ49510.1"/>
    <property type="molecule type" value="Genomic_DNA"/>
</dbReference>
<dbReference type="Pfam" id="PF07685">
    <property type="entry name" value="GATase_3"/>
    <property type="match status" value="1"/>
</dbReference>
<keyword evidence="2 4" id="KW-0169">Cobalamin biosynthesis</keyword>
<dbReference type="Proteomes" id="UP000005309">
    <property type="component" value="Unassembled WGS sequence"/>
</dbReference>
<evidence type="ECO:0000256" key="3">
    <source>
        <dbReference type="ARBA" id="ARBA00022962"/>
    </source>
</evidence>
<dbReference type="Gene3D" id="3.40.50.880">
    <property type="match status" value="1"/>
</dbReference>
<proteinExistence type="inferred from homology"/>
<evidence type="ECO:0000256" key="4">
    <source>
        <dbReference type="HAMAP-Rule" id="MF_00028"/>
    </source>
</evidence>
<evidence type="ECO:0000256" key="2">
    <source>
        <dbReference type="ARBA" id="ARBA00022573"/>
    </source>
</evidence>
<evidence type="ECO:0000259" key="6">
    <source>
        <dbReference type="Pfam" id="PF07685"/>
    </source>
</evidence>
<comment type="caution">
    <text evidence="7">The sequence shown here is derived from an EMBL/GenBank/DDBJ whole genome shotgun (WGS) entry which is preliminary data.</text>
</comment>
<evidence type="ECO:0000256" key="1">
    <source>
        <dbReference type="ARBA" id="ARBA00004953"/>
    </source>
</evidence>
<dbReference type="GO" id="GO:0009236">
    <property type="term" value="P:cobalamin biosynthetic process"/>
    <property type="evidence" value="ECO:0007669"/>
    <property type="project" value="UniProtKB-UniRule"/>
</dbReference>